<dbReference type="STRING" id="326427.Cagg_2631"/>
<evidence type="ECO:0000256" key="4">
    <source>
        <dbReference type="ARBA" id="ARBA00022723"/>
    </source>
</evidence>
<dbReference type="OrthoDB" id="9813732at2"/>
<feature type="transmembrane region" description="Helical" evidence="7">
    <location>
        <begin position="12"/>
        <end position="35"/>
    </location>
</feature>
<dbReference type="InterPro" id="IPR054997">
    <property type="entry name" value="Cyt554Puf2C"/>
</dbReference>
<dbReference type="GO" id="GO:0005506">
    <property type="term" value="F:iron ion binding"/>
    <property type="evidence" value="ECO:0007669"/>
    <property type="project" value="InterPro"/>
</dbReference>
<keyword evidence="2" id="KW-0602">Photosynthesis</keyword>
<evidence type="ECO:0000256" key="1">
    <source>
        <dbReference type="ARBA" id="ARBA00022448"/>
    </source>
</evidence>
<gene>
    <name evidence="8" type="ordered locus">Cagg_2631</name>
</gene>
<keyword evidence="9" id="KW-1185">Reference proteome</keyword>
<dbReference type="InterPro" id="IPR036280">
    <property type="entry name" value="Multihaem_cyt_sf"/>
</dbReference>
<reference evidence="8" key="1">
    <citation type="submission" date="2008-12" db="EMBL/GenBank/DDBJ databases">
        <title>Complete sequence of Chloroflexus aggregans DSM 9485.</title>
        <authorList>
            <consortium name="US DOE Joint Genome Institute"/>
            <person name="Lucas S."/>
            <person name="Copeland A."/>
            <person name="Lapidus A."/>
            <person name="Glavina del Rio T."/>
            <person name="Dalin E."/>
            <person name="Tice H."/>
            <person name="Pitluck S."/>
            <person name="Foster B."/>
            <person name="Larimer F."/>
            <person name="Land M."/>
            <person name="Hauser L."/>
            <person name="Kyrpides N."/>
            <person name="Mikhailova N."/>
            <person name="Bryant D."/>
            <person name="Richardson P."/>
        </authorList>
    </citation>
    <scope>NUCLEOTIDE SEQUENCE</scope>
    <source>
        <strain evidence="8">DSM 9485</strain>
    </source>
</reference>
<evidence type="ECO:0000256" key="3">
    <source>
        <dbReference type="ARBA" id="ARBA00022617"/>
    </source>
</evidence>
<evidence type="ECO:0000256" key="6">
    <source>
        <dbReference type="ARBA" id="ARBA00023004"/>
    </source>
</evidence>
<evidence type="ECO:0000256" key="5">
    <source>
        <dbReference type="ARBA" id="ARBA00022982"/>
    </source>
</evidence>
<evidence type="ECO:0008006" key="10">
    <source>
        <dbReference type="Google" id="ProtNLM"/>
    </source>
</evidence>
<evidence type="ECO:0000313" key="8">
    <source>
        <dbReference type="EMBL" id="ACL25500.1"/>
    </source>
</evidence>
<dbReference type="GO" id="GO:0020037">
    <property type="term" value="F:heme binding"/>
    <property type="evidence" value="ECO:0007669"/>
    <property type="project" value="InterPro"/>
</dbReference>
<dbReference type="SUPFAM" id="SSF48695">
    <property type="entry name" value="Multiheme cytochromes"/>
    <property type="match status" value="1"/>
</dbReference>
<dbReference type="KEGG" id="cag:Cagg_2631"/>
<dbReference type="Pfam" id="PF02276">
    <property type="entry name" value="CytoC_RC"/>
    <property type="match status" value="2"/>
</dbReference>
<dbReference type="eggNOG" id="ENOG502Z7SF">
    <property type="taxonomic scope" value="Bacteria"/>
</dbReference>
<name>B8G4M4_CHLAD</name>
<keyword evidence="7" id="KW-1133">Transmembrane helix</keyword>
<keyword evidence="7" id="KW-0812">Transmembrane</keyword>
<keyword evidence="1" id="KW-0813">Transport</keyword>
<dbReference type="AlphaFoldDB" id="B8G4M4"/>
<dbReference type="Proteomes" id="UP000002508">
    <property type="component" value="Chromosome"/>
</dbReference>
<evidence type="ECO:0000313" key="9">
    <source>
        <dbReference type="Proteomes" id="UP000002508"/>
    </source>
</evidence>
<dbReference type="GO" id="GO:0030077">
    <property type="term" value="C:plasma membrane light-harvesting complex"/>
    <property type="evidence" value="ECO:0007669"/>
    <property type="project" value="InterPro"/>
</dbReference>
<keyword evidence="7" id="KW-0472">Membrane</keyword>
<dbReference type="Gene3D" id="1.10.468.10">
    <property type="entry name" value="Photosynthetic Reaction Center, subunit C, domain 2"/>
    <property type="match status" value="2"/>
</dbReference>
<sequence length="414" mass="45577">MQSSRPSDRQLAIVVSVAVGIIVAVITTATFWWVYDLTLGRAQRAAAQTAGARWSPSDGIKRITESQPITPTDGRQNWLGQQAWNEGVQAGQAWVQQFPNTVNVQVLVGMSSAQIWTYMQQYVSGGLGVGCQYCHNINNFASDEYPQKIAARNMLRLVRDINAQFIVNLPAWKGNYVQCATCHNNAPVNMEAVGAQFINSVPPIKVTVDPLDANGQPILDPAQKPEEIRGQVLLKDAILYYIYNYQVWKPFDPADPESGRGSLALTYEGGRTQDQVTINQNVMNYQSWSLGVGCTFCHNSRNFVAYELNPAGDNVLNPAYAYNKLKTQRMLLLTTWLAENWTKYGAIGKADVPTGKDAASPYSYRRLGDGQVYNIPGCYTCHRGNNIPLTSINQANIPAGDAGVVVLPPQIRGN</sequence>
<dbReference type="CDD" id="cd09224">
    <property type="entry name" value="CytoC_RC"/>
    <property type="match status" value="1"/>
</dbReference>
<protein>
    <recommendedName>
        <fullName evidence="10">Photosynthetic reaction center cytochrome c subunit</fullName>
    </recommendedName>
</protein>
<dbReference type="RefSeq" id="WP_015941357.1">
    <property type="nucleotide sequence ID" value="NC_011831.1"/>
</dbReference>
<organism evidence="8 9">
    <name type="scientific">Chloroflexus aggregans (strain MD-66 / DSM 9485)</name>
    <dbReference type="NCBI Taxonomy" id="326427"/>
    <lineage>
        <taxon>Bacteria</taxon>
        <taxon>Bacillati</taxon>
        <taxon>Chloroflexota</taxon>
        <taxon>Chloroflexia</taxon>
        <taxon>Chloroflexales</taxon>
        <taxon>Chloroflexineae</taxon>
        <taxon>Chloroflexaceae</taxon>
        <taxon>Chloroflexus</taxon>
    </lineage>
</organism>
<dbReference type="InterPro" id="IPR003158">
    <property type="entry name" value="Photosyn_RC_cyt_c-su"/>
</dbReference>
<dbReference type="NCBIfam" id="NF043009">
    <property type="entry name" value="Cyt554Puf2C_Caul"/>
    <property type="match status" value="1"/>
</dbReference>
<keyword evidence="6" id="KW-0408">Iron</keyword>
<dbReference type="HOGENOM" id="CLU_675859_0_0_0"/>
<evidence type="ECO:0000256" key="2">
    <source>
        <dbReference type="ARBA" id="ARBA00022531"/>
    </source>
</evidence>
<keyword evidence="3" id="KW-0349">Heme</keyword>
<accession>B8G4M4</accession>
<keyword evidence="4" id="KW-0479">Metal-binding</keyword>
<proteinExistence type="predicted"/>
<dbReference type="GO" id="GO:0019684">
    <property type="term" value="P:photosynthesis, light reaction"/>
    <property type="evidence" value="ECO:0007669"/>
    <property type="project" value="InterPro"/>
</dbReference>
<evidence type="ECO:0000256" key="7">
    <source>
        <dbReference type="SAM" id="Phobius"/>
    </source>
</evidence>
<dbReference type="EMBL" id="CP001337">
    <property type="protein sequence ID" value="ACL25500.1"/>
    <property type="molecule type" value="Genomic_DNA"/>
</dbReference>
<keyword evidence="5" id="KW-0249">Electron transport</keyword>
<dbReference type="InterPro" id="IPR023119">
    <property type="entry name" value="Multihaem_cyt_PRC_cyt_su-like"/>
</dbReference>
<dbReference type="GO" id="GO:0009055">
    <property type="term" value="F:electron transfer activity"/>
    <property type="evidence" value="ECO:0007669"/>
    <property type="project" value="InterPro"/>
</dbReference>